<evidence type="ECO:0000259" key="1">
    <source>
        <dbReference type="Pfam" id="PF05272"/>
    </source>
</evidence>
<dbReference type="Proteomes" id="UP000004920">
    <property type="component" value="Unassembled WGS sequence"/>
</dbReference>
<dbReference type="AlphaFoldDB" id="D0DUK0"/>
<accession>D0DUK0</accession>
<proteinExistence type="predicted"/>
<dbReference type="PANTHER" id="PTHR34985">
    <property type="entry name" value="SLR0554 PROTEIN"/>
    <property type="match status" value="1"/>
</dbReference>
<reference evidence="2" key="1">
    <citation type="submission" date="2009-08" db="EMBL/GenBank/DDBJ databases">
        <title>The Genome Sequence of Lactobacillus fermentum 28-3-CHN.</title>
        <authorList>
            <consortium name="The Broad Institute Genome Sequencing Platform"/>
            <person name="Ward D."/>
            <person name="Feldgarden M."/>
            <person name="Earl A."/>
            <person name="Young S.K."/>
            <person name="Zeng Q."/>
            <person name="Koehrsen M."/>
            <person name="Alvarado L."/>
            <person name="Berlin A."/>
            <person name="Bochicchio J."/>
            <person name="Borenstein D."/>
            <person name="Chapman S.B."/>
            <person name="Chen Z."/>
            <person name="Engels R."/>
            <person name="Freedman E."/>
            <person name="Gellesch M."/>
            <person name="Goldberg J."/>
            <person name="Griggs A."/>
            <person name="Gujja S."/>
            <person name="Heilman E."/>
            <person name="Heiman D."/>
            <person name="Hepburn T."/>
            <person name="Howarth C."/>
            <person name="Jen D."/>
            <person name="Larson L."/>
            <person name="Lewis B."/>
            <person name="Mehta T."/>
            <person name="Park D."/>
            <person name="Pearson M."/>
            <person name="Roberts A."/>
            <person name="Saif S."/>
            <person name="Shea T."/>
            <person name="Shenoy N."/>
            <person name="Sisk P."/>
            <person name="Stolte C."/>
            <person name="Sykes S."/>
            <person name="Thomson T."/>
            <person name="Walk T."/>
            <person name="White J."/>
            <person name="Yandava C."/>
            <person name="Liu Y."/>
            <person name="Xu Q."/>
            <person name="Haas B."/>
            <person name="Nusbaum C."/>
            <person name="Birren B."/>
        </authorList>
    </citation>
    <scope>NUCLEOTIDE SEQUENCE</scope>
    <source>
        <strain evidence="2">28-3-CHN</strain>
    </source>
</reference>
<dbReference type="HOGENOM" id="CLU_1308825_0_0_9"/>
<organism evidence="2">
    <name type="scientific">Limosilactobacillus fermentum 28-3-CHN</name>
    <dbReference type="NCBI Taxonomy" id="575599"/>
    <lineage>
        <taxon>Bacteria</taxon>
        <taxon>Bacillati</taxon>
        <taxon>Bacillota</taxon>
        <taxon>Bacilli</taxon>
        <taxon>Lactobacillales</taxon>
        <taxon>Lactobacillaceae</taxon>
        <taxon>Limosilactobacillus</taxon>
    </lineage>
</organism>
<feature type="domain" description="Virulence-associated protein E-like" evidence="1">
    <location>
        <begin position="1"/>
        <end position="129"/>
    </location>
</feature>
<name>D0DUK0_LIMFE</name>
<dbReference type="EMBL" id="GG704704">
    <property type="protein sequence ID" value="EEX25235.1"/>
    <property type="molecule type" value="Genomic_DNA"/>
</dbReference>
<protein>
    <recommendedName>
        <fullName evidence="1">Virulence-associated protein E-like domain-containing protein</fullName>
    </recommendedName>
</protein>
<dbReference type="InterPro" id="IPR007936">
    <property type="entry name" value="VapE-like_dom"/>
</dbReference>
<evidence type="ECO:0000313" key="2">
    <source>
        <dbReference type="EMBL" id="EEX25235.1"/>
    </source>
</evidence>
<dbReference type="PANTHER" id="PTHR34985:SF1">
    <property type="entry name" value="SLR0554 PROTEIN"/>
    <property type="match status" value="1"/>
</dbReference>
<dbReference type="Pfam" id="PF05272">
    <property type="entry name" value="VapE-like_dom"/>
    <property type="match status" value="1"/>
</dbReference>
<sequence length="210" mass="24516">MRRSLIVNDDEMTATANSTFEVLKKFVTLQEFEYRKPYGHQAERFSKGFVLARTTNNLYYLKDKTGERRFLPLLVDKGRQAANPVRDLTPKYVKQVWGEATHLFKNDDYSFNLTSEQQEMLDKHRQTFMYTDDLEDSIADALENDWADRDFLSSETISLKVVPGVDLAKNRKLSNQIANIMINRFGWRKGMRKRNGKVSRGYLKKGNTLK</sequence>
<gene>
    <name evidence="2" type="ORF">HMPREF0513_01339</name>
</gene>